<feature type="transmembrane region" description="Helical" evidence="6">
    <location>
        <begin position="20"/>
        <end position="42"/>
    </location>
</feature>
<dbReference type="Pfam" id="PF01027">
    <property type="entry name" value="Bax1-I"/>
    <property type="match status" value="1"/>
</dbReference>
<comment type="similarity">
    <text evidence="2 6">Belongs to the BI1 family.</text>
</comment>
<comment type="subcellular location">
    <subcellularLocation>
        <location evidence="1">Membrane</location>
        <topology evidence="1">Multi-pass membrane protein</topology>
    </subcellularLocation>
</comment>
<dbReference type="PANTHER" id="PTHR23291:SF50">
    <property type="entry name" value="PROTEIN LIFEGUARD 4"/>
    <property type="match status" value="1"/>
</dbReference>
<dbReference type="InterPro" id="IPR006214">
    <property type="entry name" value="Bax_inhibitor_1-related"/>
</dbReference>
<organism evidence="7 8">
    <name type="scientific">Grylomicrobium aquisgranensis</name>
    <dbReference type="NCBI Taxonomy" id="2926318"/>
    <lineage>
        <taxon>Bacteria</taxon>
        <taxon>Bacillati</taxon>
        <taxon>Bacillota</taxon>
        <taxon>Erysipelotrichia</taxon>
        <taxon>Erysipelotrichales</taxon>
        <taxon>Erysipelotrichaceae</taxon>
        <taxon>Grylomicrobium</taxon>
    </lineage>
</organism>
<feature type="transmembrane region" description="Helical" evidence="6">
    <location>
        <begin position="116"/>
        <end position="137"/>
    </location>
</feature>
<evidence type="ECO:0000313" key="8">
    <source>
        <dbReference type="Proteomes" id="UP001286174"/>
    </source>
</evidence>
<gene>
    <name evidence="7" type="ORF">MOZ60_02550</name>
</gene>
<keyword evidence="8" id="KW-1185">Reference proteome</keyword>
<feature type="transmembrane region" description="Helical" evidence="6">
    <location>
        <begin position="143"/>
        <end position="165"/>
    </location>
</feature>
<feature type="transmembrane region" description="Helical" evidence="6">
    <location>
        <begin position="62"/>
        <end position="79"/>
    </location>
</feature>
<sequence>MEFNRENVYSAGGTLQSYLSRVFVTMGAGLGITALVAALGYFNIMSGGWMYKMLANGSIRMAFLVAFIVQIGLCISMGRRLTTMSNGTARTMFYVYAGVTGFTFSILPLEFGLATVFTAFAFAAVMFFACAVIGHYTNVDLSRFSGIMIGGLFALVLASVLALFIPSLRNGLVISYIGVILFGALTAWDMQRVKAIYYQTQGNEMLSGNLAVYGAFELYLDFINMFLYILRIVGSRSSSRN</sequence>
<dbReference type="EMBL" id="JALBUR010000003">
    <property type="protein sequence ID" value="MDX8418970.1"/>
    <property type="molecule type" value="Genomic_DNA"/>
</dbReference>
<dbReference type="AlphaFoldDB" id="A0AB35U0K0"/>
<keyword evidence="4 6" id="KW-1133">Transmembrane helix</keyword>
<evidence type="ECO:0000256" key="5">
    <source>
        <dbReference type="ARBA" id="ARBA00023136"/>
    </source>
</evidence>
<comment type="caution">
    <text evidence="7">The sequence shown here is derived from an EMBL/GenBank/DDBJ whole genome shotgun (WGS) entry which is preliminary data.</text>
</comment>
<protein>
    <submittedName>
        <fullName evidence="7">Bax inhibitor-1/YccA family protein</fullName>
    </submittedName>
</protein>
<feature type="transmembrane region" description="Helical" evidence="6">
    <location>
        <begin position="172"/>
        <end position="190"/>
    </location>
</feature>
<dbReference type="GO" id="GO:0005886">
    <property type="term" value="C:plasma membrane"/>
    <property type="evidence" value="ECO:0007669"/>
    <property type="project" value="TreeGrafter"/>
</dbReference>
<keyword evidence="5 6" id="KW-0472">Membrane</keyword>
<evidence type="ECO:0000256" key="2">
    <source>
        <dbReference type="ARBA" id="ARBA00010350"/>
    </source>
</evidence>
<feature type="transmembrane region" description="Helical" evidence="6">
    <location>
        <begin position="91"/>
        <end position="109"/>
    </location>
</feature>
<name>A0AB35U0K0_9FIRM</name>
<proteinExistence type="inferred from homology"/>
<dbReference type="Proteomes" id="UP001286174">
    <property type="component" value="Unassembled WGS sequence"/>
</dbReference>
<dbReference type="RefSeq" id="WP_370595532.1">
    <property type="nucleotide sequence ID" value="NZ_JALBUR010000003.1"/>
</dbReference>
<dbReference type="PANTHER" id="PTHR23291">
    <property type="entry name" value="BAX INHIBITOR-RELATED"/>
    <property type="match status" value="1"/>
</dbReference>
<keyword evidence="3 6" id="KW-0812">Transmembrane</keyword>
<dbReference type="CDD" id="cd10432">
    <property type="entry name" value="BI-1-like_bacterial"/>
    <property type="match status" value="1"/>
</dbReference>
<reference evidence="7 8" key="1">
    <citation type="submission" date="2022-03" db="EMBL/GenBank/DDBJ databases">
        <title>Novel taxa within the pig intestine.</title>
        <authorList>
            <person name="Wylensek D."/>
            <person name="Bishof K."/>
            <person name="Afrizal A."/>
            <person name="Clavel T."/>
        </authorList>
    </citation>
    <scope>NUCLEOTIDE SEQUENCE [LARGE SCALE GENOMIC DNA]</scope>
    <source>
        <strain evidence="7 8">CLA-KB-P133</strain>
    </source>
</reference>
<evidence type="ECO:0000256" key="1">
    <source>
        <dbReference type="ARBA" id="ARBA00004141"/>
    </source>
</evidence>
<evidence type="ECO:0000256" key="6">
    <source>
        <dbReference type="RuleBase" id="RU004379"/>
    </source>
</evidence>
<evidence type="ECO:0000313" key="7">
    <source>
        <dbReference type="EMBL" id="MDX8418970.1"/>
    </source>
</evidence>
<evidence type="ECO:0000256" key="3">
    <source>
        <dbReference type="ARBA" id="ARBA00022692"/>
    </source>
</evidence>
<evidence type="ECO:0000256" key="4">
    <source>
        <dbReference type="ARBA" id="ARBA00022989"/>
    </source>
</evidence>
<feature type="transmembrane region" description="Helical" evidence="6">
    <location>
        <begin position="210"/>
        <end position="230"/>
    </location>
</feature>
<accession>A0AB35U0K0</accession>